<protein>
    <recommendedName>
        <fullName evidence="1">PAS domain-containing protein</fullName>
    </recommendedName>
</protein>
<dbReference type="KEGG" id="dvu:DVU_1182"/>
<keyword evidence="3" id="KW-1185">Reference proteome</keyword>
<dbReference type="EnsemblBacteria" id="AAS95660">
    <property type="protein sequence ID" value="AAS95660"/>
    <property type="gene ID" value="DVU_1182"/>
</dbReference>
<dbReference type="PaxDb" id="882-DVU_1182"/>
<dbReference type="InterPro" id="IPR035965">
    <property type="entry name" value="PAS-like_dom_sf"/>
</dbReference>
<accession>Q72CV1</accession>
<dbReference type="PROSITE" id="PS50112">
    <property type="entry name" value="PAS"/>
    <property type="match status" value="1"/>
</dbReference>
<dbReference type="InterPro" id="IPR000014">
    <property type="entry name" value="PAS"/>
</dbReference>
<dbReference type="Gene3D" id="3.30.450.20">
    <property type="entry name" value="PAS domain"/>
    <property type="match status" value="1"/>
</dbReference>
<dbReference type="HOGENOM" id="CLU_929784_0_0_7"/>
<dbReference type="SUPFAM" id="SSF55781">
    <property type="entry name" value="GAF domain-like"/>
    <property type="match status" value="1"/>
</dbReference>
<dbReference type="SUPFAM" id="SSF55785">
    <property type="entry name" value="PYP-like sensor domain (PAS domain)"/>
    <property type="match status" value="1"/>
</dbReference>
<dbReference type="Gene3D" id="3.30.450.40">
    <property type="match status" value="1"/>
</dbReference>
<dbReference type="InterPro" id="IPR029016">
    <property type="entry name" value="GAF-like_dom_sf"/>
</dbReference>
<organism evidence="2 3">
    <name type="scientific">Nitratidesulfovibrio vulgaris (strain ATCC 29579 / DSM 644 / CCUG 34227 / NCIMB 8303 / VKM B-1760 / Hildenborough)</name>
    <name type="common">Desulfovibrio vulgaris</name>
    <dbReference type="NCBI Taxonomy" id="882"/>
    <lineage>
        <taxon>Bacteria</taxon>
        <taxon>Pseudomonadati</taxon>
        <taxon>Thermodesulfobacteriota</taxon>
        <taxon>Desulfovibrionia</taxon>
        <taxon>Desulfovibrionales</taxon>
        <taxon>Desulfovibrionaceae</taxon>
        <taxon>Nitratidesulfovibrio</taxon>
    </lineage>
</organism>
<sequence>MHGGPVTDHQTSLPLGEHIRHLEDQARLTLDILDMATELSDFQALTNRKATPEQILSETHARLSDLIPFATTCFMLVVEGTSDFMPALCIPESQQAFIDDEVRHLTESGLFALAIRENRPITIYSRNGTHRLVLCVLATTARVRGMFIGVHPRDARNVSAVLLSLLRLVLRQCANAIEVHELDAMRRSDDRQINALFNGLTIPVFETDAAGGFRHMNPATRMIVARAALKGDAGLLDIVHPDDRPRLAERVGLAMQHSHPVTLSCRLVVDCNGSTDVLLHLTPVMATTRCVGLRGVAIPASDLA</sequence>
<evidence type="ECO:0000259" key="1">
    <source>
        <dbReference type="PROSITE" id="PS50112"/>
    </source>
</evidence>
<dbReference type="STRING" id="882.DVU_1182"/>
<name>Q72CV1_NITV2</name>
<dbReference type="AlphaFoldDB" id="Q72CV1"/>
<dbReference type="Proteomes" id="UP000002194">
    <property type="component" value="Chromosome"/>
</dbReference>
<dbReference type="eggNOG" id="COG2205">
    <property type="taxonomic scope" value="Bacteria"/>
</dbReference>
<evidence type="ECO:0000313" key="2">
    <source>
        <dbReference type="EMBL" id="AAS95660.1"/>
    </source>
</evidence>
<dbReference type="EMBL" id="AE017285">
    <property type="protein sequence ID" value="AAS95660.1"/>
    <property type="molecule type" value="Genomic_DNA"/>
</dbReference>
<dbReference type="SMR" id="Q72CV1"/>
<dbReference type="OrthoDB" id="5453436at2"/>
<dbReference type="SMART" id="SM00091">
    <property type="entry name" value="PAS"/>
    <property type="match status" value="1"/>
</dbReference>
<dbReference type="CDD" id="cd00130">
    <property type="entry name" value="PAS"/>
    <property type="match status" value="1"/>
</dbReference>
<feature type="domain" description="PAS" evidence="1">
    <location>
        <begin position="189"/>
        <end position="258"/>
    </location>
</feature>
<gene>
    <name evidence="2" type="ordered locus">DVU_1182</name>
</gene>
<proteinExistence type="predicted"/>
<dbReference type="PATRIC" id="fig|882.5.peg.1107"/>
<evidence type="ECO:0000313" key="3">
    <source>
        <dbReference type="Proteomes" id="UP000002194"/>
    </source>
</evidence>
<reference evidence="2 3" key="1">
    <citation type="journal article" date="2004" name="Nat. Biotechnol.">
        <title>The genome sequence of the anaerobic, sulfate-reducing bacterium Desulfovibrio vulgaris Hildenborough.</title>
        <authorList>
            <person name="Heidelberg J.F."/>
            <person name="Seshadri R."/>
            <person name="Haveman S.A."/>
            <person name="Hemme C.L."/>
            <person name="Paulsen I.T."/>
            <person name="Kolonay J.F."/>
            <person name="Eisen J.A."/>
            <person name="Ward N."/>
            <person name="Methe B."/>
            <person name="Brinkac L.M."/>
            <person name="Daugherty S.C."/>
            <person name="Deboy R.T."/>
            <person name="Dodson R.J."/>
            <person name="Durkin A.S."/>
            <person name="Madupu R."/>
            <person name="Nelson W.C."/>
            <person name="Sullivan S.A."/>
            <person name="Fouts D."/>
            <person name="Haft D.H."/>
            <person name="Selengut J."/>
            <person name="Peterson J.D."/>
            <person name="Davidsen T.M."/>
            <person name="Zafar N."/>
            <person name="Zhou L."/>
            <person name="Radune D."/>
            <person name="Dimitrov G."/>
            <person name="Hance M."/>
            <person name="Tran K."/>
            <person name="Khouri H."/>
            <person name="Gill J."/>
            <person name="Utterback T.R."/>
            <person name="Feldblyum T.V."/>
            <person name="Wall J.D."/>
            <person name="Voordouw G."/>
            <person name="Fraser C.M."/>
        </authorList>
    </citation>
    <scope>NUCLEOTIDE SEQUENCE [LARGE SCALE GENOMIC DNA]</scope>
    <source>
        <strain evidence="3">ATCC 29579 / DSM 644 / NCIMB 8303 / VKM B-1760 / Hildenborough</strain>
    </source>
</reference>